<reference evidence="8" key="1">
    <citation type="submission" date="2022-12" db="EMBL/GenBank/DDBJ databases">
        <title>Reference genome sequencing for broad-spectrum identification of bacterial and archaeal isolates by mass spectrometry.</title>
        <authorList>
            <person name="Sekiguchi Y."/>
            <person name="Tourlousse D.M."/>
        </authorList>
    </citation>
    <scope>NUCLEOTIDE SEQUENCE</scope>
    <source>
        <strain evidence="8">14</strain>
    </source>
</reference>
<keyword evidence="9" id="KW-1185">Reference proteome</keyword>
<evidence type="ECO:0000256" key="6">
    <source>
        <dbReference type="SAM" id="Phobius"/>
    </source>
</evidence>
<gene>
    <name evidence="8" type="ORF">ARHIZOSPH14_15960</name>
</gene>
<comment type="subcellular location">
    <subcellularLocation>
        <location evidence="1">Membrane</location>
        <topology evidence="1">Multi-pass membrane protein</topology>
    </subcellularLocation>
</comment>
<feature type="transmembrane region" description="Helical" evidence="6">
    <location>
        <begin position="143"/>
        <end position="161"/>
    </location>
</feature>
<comment type="caution">
    <text evidence="8">The sequence shown here is derived from an EMBL/GenBank/DDBJ whole genome shotgun (WGS) entry which is preliminary data.</text>
</comment>
<feature type="compositionally biased region" description="Low complexity" evidence="5">
    <location>
        <begin position="448"/>
        <end position="471"/>
    </location>
</feature>
<feature type="region of interest" description="Disordered" evidence="5">
    <location>
        <begin position="431"/>
        <end position="471"/>
    </location>
</feature>
<feature type="transmembrane region" description="Helical" evidence="6">
    <location>
        <begin position="17"/>
        <end position="35"/>
    </location>
</feature>
<evidence type="ECO:0000256" key="2">
    <source>
        <dbReference type="ARBA" id="ARBA00022692"/>
    </source>
</evidence>
<keyword evidence="2 6" id="KW-0812">Transmembrane</keyword>
<evidence type="ECO:0000256" key="1">
    <source>
        <dbReference type="ARBA" id="ARBA00004141"/>
    </source>
</evidence>
<dbReference type="InterPro" id="IPR007016">
    <property type="entry name" value="O-antigen_ligase-rel_domated"/>
</dbReference>
<evidence type="ECO:0000259" key="7">
    <source>
        <dbReference type="Pfam" id="PF04932"/>
    </source>
</evidence>
<feature type="transmembrane region" description="Helical" evidence="6">
    <location>
        <begin position="87"/>
        <end position="105"/>
    </location>
</feature>
<dbReference type="GO" id="GO:0016020">
    <property type="term" value="C:membrane"/>
    <property type="evidence" value="ECO:0007669"/>
    <property type="project" value="UniProtKB-SubCell"/>
</dbReference>
<dbReference type="Proteomes" id="UP001144396">
    <property type="component" value="Unassembled WGS sequence"/>
</dbReference>
<keyword evidence="4 6" id="KW-0472">Membrane</keyword>
<dbReference type="EMBL" id="BSDP01000001">
    <property type="protein sequence ID" value="GLI27354.1"/>
    <property type="molecule type" value="Genomic_DNA"/>
</dbReference>
<name>A0A9W6CXZ3_9MICO</name>
<feature type="transmembrane region" description="Helical" evidence="6">
    <location>
        <begin position="168"/>
        <end position="189"/>
    </location>
</feature>
<evidence type="ECO:0000313" key="8">
    <source>
        <dbReference type="EMBL" id="GLI27354.1"/>
    </source>
</evidence>
<feature type="transmembrane region" description="Helical" evidence="6">
    <location>
        <begin position="209"/>
        <end position="226"/>
    </location>
</feature>
<evidence type="ECO:0000256" key="3">
    <source>
        <dbReference type="ARBA" id="ARBA00022989"/>
    </source>
</evidence>
<evidence type="ECO:0000256" key="5">
    <source>
        <dbReference type="SAM" id="MobiDB-lite"/>
    </source>
</evidence>
<dbReference type="PANTHER" id="PTHR37422">
    <property type="entry name" value="TEICHURONIC ACID BIOSYNTHESIS PROTEIN TUAE"/>
    <property type="match status" value="1"/>
</dbReference>
<sequence length="471" mass="51331">MRARSWRGRIADWWAPTWQWVLLAAGAAVAVYILLDERARNAPMLAFAVAALVIAAAVTSSTPMAIALMAMPGLLIIQRVGIGGTDLSVSDVSLAAAFGAAVLLGQRPYSSSLRWMLWLNFVYQFTSFITVIVNPYTANTVEWFHAWLLISGALIVGWAVGCAGYARLAFGLMLATACIIAVITIAHAIPQYATGDFGAIYLEWPFAMHKNFVGTTLAIVAVIAYINPDWVGWSRRLSGSAFLLLATAILMSQSRQAIIGLIAAVLVGVIRRQVTGRSRSVVFLLVIPAAWIVIGMVIEQIESQNEFNSVYQRLTWFRDVYHLWQESPFFGHGLRYWYQLPGEFQPPQAELEIVASTGLLGLFGFGVMWLGMLIVLWRIDPRFGTLAFAVALSRIVQAQFDLFWVAAAVSIPFVIVGISLGAMERERLSASKAESDARGAPDGEPGSPVRATRPEATATVAATAARRPPGR</sequence>
<evidence type="ECO:0000313" key="9">
    <source>
        <dbReference type="Proteomes" id="UP001144396"/>
    </source>
</evidence>
<feature type="transmembrane region" description="Helical" evidence="6">
    <location>
        <begin position="406"/>
        <end position="423"/>
    </location>
</feature>
<proteinExistence type="predicted"/>
<organism evidence="8 9">
    <name type="scientific">Agromyces rhizosphaerae</name>
    <dbReference type="NCBI Taxonomy" id="88374"/>
    <lineage>
        <taxon>Bacteria</taxon>
        <taxon>Bacillati</taxon>
        <taxon>Actinomycetota</taxon>
        <taxon>Actinomycetes</taxon>
        <taxon>Micrococcales</taxon>
        <taxon>Microbacteriaceae</taxon>
        <taxon>Agromyces</taxon>
    </lineage>
</organism>
<accession>A0A9W6CXZ3</accession>
<evidence type="ECO:0000256" key="4">
    <source>
        <dbReference type="ARBA" id="ARBA00023136"/>
    </source>
</evidence>
<feature type="transmembrane region" description="Helical" evidence="6">
    <location>
        <begin position="117"/>
        <end position="137"/>
    </location>
</feature>
<dbReference type="Pfam" id="PF04932">
    <property type="entry name" value="Wzy_C"/>
    <property type="match status" value="1"/>
</dbReference>
<feature type="transmembrane region" description="Helical" evidence="6">
    <location>
        <begin position="47"/>
        <end position="75"/>
    </location>
</feature>
<feature type="transmembrane region" description="Helical" evidence="6">
    <location>
        <begin position="353"/>
        <end position="376"/>
    </location>
</feature>
<protein>
    <recommendedName>
        <fullName evidence="7">O-antigen ligase-related domain-containing protein</fullName>
    </recommendedName>
</protein>
<keyword evidence="3 6" id="KW-1133">Transmembrane helix</keyword>
<feature type="transmembrane region" description="Helical" evidence="6">
    <location>
        <begin position="281"/>
        <end position="298"/>
    </location>
</feature>
<dbReference type="InterPro" id="IPR051533">
    <property type="entry name" value="WaaL-like"/>
</dbReference>
<feature type="compositionally biased region" description="Basic and acidic residues" evidence="5">
    <location>
        <begin position="431"/>
        <end position="441"/>
    </location>
</feature>
<feature type="domain" description="O-antigen ligase-related" evidence="7">
    <location>
        <begin position="241"/>
        <end position="365"/>
    </location>
</feature>
<dbReference type="PANTHER" id="PTHR37422:SF13">
    <property type="entry name" value="LIPOPOLYSACCHARIDE BIOSYNTHESIS PROTEIN PA4999-RELATED"/>
    <property type="match status" value="1"/>
</dbReference>
<dbReference type="AlphaFoldDB" id="A0A9W6CXZ3"/>